<dbReference type="SUPFAM" id="SSF52402">
    <property type="entry name" value="Adenine nucleotide alpha hydrolases-like"/>
    <property type="match status" value="1"/>
</dbReference>
<evidence type="ECO:0000313" key="2">
    <source>
        <dbReference type="EMBL" id="XAI70633.1"/>
    </source>
</evidence>
<dbReference type="InterPro" id="IPR002500">
    <property type="entry name" value="PAPS_reduct_dom"/>
</dbReference>
<evidence type="ECO:0000259" key="1">
    <source>
        <dbReference type="Pfam" id="PF01507"/>
    </source>
</evidence>
<reference evidence="2" key="1">
    <citation type="journal article" date="2024" name="J. Gen. Virol.">
        <title>Novel phages of Pseudomonas syringae unveil numerous potential auxiliary metabolic genes.</title>
        <authorList>
            <person name="Feltin C."/>
            <person name="Garneau J.R."/>
            <person name="Morris C.E."/>
            <person name="Berard A."/>
            <person name="Torres-Barcelo C."/>
        </authorList>
    </citation>
    <scope>NUCLEOTIDE SEQUENCE</scope>
</reference>
<dbReference type="GO" id="GO:0003824">
    <property type="term" value="F:catalytic activity"/>
    <property type="evidence" value="ECO:0007669"/>
    <property type="project" value="InterPro"/>
</dbReference>
<proteinExistence type="predicted"/>
<gene>
    <name evidence="2" type="ORF">Touem01_00104</name>
</gene>
<protein>
    <submittedName>
        <fullName evidence="2">NinC-like protein</fullName>
    </submittedName>
</protein>
<dbReference type="EMBL" id="PP179325">
    <property type="protein sequence ID" value="XAI70633.1"/>
    <property type="molecule type" value="Genomic_DNA"/>
</dbReference>
<sequence length="274" mass="31621">MKDKLWVSVSGGRTSMMMARFIQLHCGKHADLLFVFANTGEEHPRTLEFIDECDKAWGLGIVWLEPIIHPGRKGTTHKIVTFETASRRGEPFKEMIEKFGIPNRSYPHCNRELKLRPMQHYIKSIGWKGVRVAIGIRQDEPKRISDTAKKQRIVYPFAHWWPQDKQDVLSWWEDQTFDLGIQEREGNCKWCWKKTLTKHAANIASNPEWYDFPRRMEQLHGMTNRENNQVFFRGALSTDQLFVAVAGADPRALPNEEASGGCSESCEAFANEDA</sequence>
<organism evidence="2">
    <name type="scientific">Pseudomonas phage Touem01</name>
    <dbReference type="NCBI Taxonomy" id="3138548"/>
    <lineage>
        <taxon>Viruses</taxon>
    </lineage>
</organism>
<accession>A0AAU6W2A2</accession>
<name>A0AAU6W2A2_9VIRU</name>
<feature type="domain" description="Phosphoadenosine phosphosulphate reductase" evidence="1">
    <location>
        <begin position="5"/>
        <end position="145"/>
    </location>
</feature>
<dbReference type="Pfam" id="PF01507">
    <property type="entry name" value="PAPS_reduct"/>
    <property type="match status" value="1"/>
</dbReference>
<dbReference type="InterPro" id="IPR014729">
    <property type="entry name" value="Rossmann-like_a/b/a_fold"/>
</dbReference>
<dbReference type="Gene3D" id="3.40.50.620">
    <property type="entry name" value="HUPs"/>
    <property type="match status" value="1"/>
</dbReference>